<dbReference type="Proteomes" id="UP000540787">
    <property type="component" value="Unassembled WGS sequence"/>
</dbReference>
<feature type="domain" description="DUF305" evidence="3">
    <location>
        <begin position="70"/>
        <end position="136"/>
    </location>
</feature>
<dbReference type="InterPro" id="IPR012347">
    <property type="entry name" value="Ferritin-like"/>
</dbReference>
<accession>A0A7W9X3R1</accession>
<evidence type="ECO:0000313" key="5">
    <source>
        <dbReference type="Proteomes" id="UP000540787"/>
    </source>
</evidence>
<evidence type="ECO:0000256" key="1">
    <source>
        <dbReference type="SAM" id="MobiDB-lite"/>
    </source>
</evidence>
<evidence type="ECO:0000313" key="4">
    <source>
        <dbReference type="EMBL" id="MBB6135858.1"/>
    </source>
</evidence>
<keyword evidence="5" id="KW-1185">Reference proteome</keyword>
<keyword evidence="2" id="KW-0732">Signal</keyword>
<organism evidence="4 5">
    <name type="scientific">Massilia aurea</name>
    <dbReference type="NCBI Taxonomy" id="373040"/>
    <lineage>
        <taxon>Bacteria</taxon>
        <taxon>Pseudomonadati</taxon>
        <taxon>Pseudomonadota</taxon>
        <taxon>Betaproteobacteria</taxon>
        <taxon>Burkholderiales</taxon>
        <taxon>Oxalobacteraceae</taxon>
        <taxon>Telluria group</taxon>
        <taxon>Massilia</taxon>
    </lineage>
</organism>
<reference evidence="4 5" key="1">
    <citation type="submission" date="2020-08" db="EMBL/GenBank/DDBJ databases">
        <title>The Agave Microbiome: Exploring the role of microbial communities in plant adaptations to desert environments.</title>
        <authorList>
            <person name="Partida-Martinez L.P."/>
        </authorList>
    </citation>
    <scope>NUCLEOTIDE SEQUENCE [LARGE SCALE GENOMIC DNA]</scope>
    <source>
        <strain evidence="4 5">AT3.2</strain>
    </source>
</reference>
<protein>
    <submittedName>
        <fullName evidence="4">Uncharacterized protein (DUF305 family)</fullName>
    </submittedName>
</protein>
<dbReference type="PANTHER" id="PTHR36933:SF1">
    <property type="entry name" value="SLL0788 PROTEIN"/>
    <property type="match status" value="1"/>
</dbReference>
<evidence type="ECO:0000256" key="2">
    <source>
        <dbReference type="SAM" id="SignalP"/>
    </source>
</evidence>
<feature type="chain" id="PRO_5030928148" evidence="2">
    <location>
        <begin position="21"/>
        <end position="146"/>
    </location>
</feature>
<feature type="region of interest" description="Disordered" evidence="1">
    <location>
        <begin position="127"/>
        <end position="146"/>
    </location>
</feature>
<proteinExistence type="predicted"/>
<dbReference type="AlphaFoldDB" id="A0A7W9X3R1"/>
<dbReference type="RefSeq" id="WP_082488630.1">
    <property type="nucleotide sequence ID" value="NZ_BAAAEK010000023.1"/>
</dbReference>
<evidence type="ECO:0000259" key="3">
    <source>
        <dbReference type="Pfam" id="PF03713"/>
    </source>
</evidence>
<dbReference type="EMBL" id="JACHBX010000005">
    <property type="protein sequence ID" value="MBB6135858.1"/>
    <property type="molecule type" value="Genomic_DNA"/>
</dbReference>
<dbReference type="PANTHER" id="PTHR36933">
    <property type="entry name" value="SLL0788 PROTEIN"/>
    <property type="match status" value="1"/>
</dbReference>
<gene>
    <name evidence="4" type="ORF">HD842_004035</name>
</gene>
<feature type="compositionally biased region" description="Basic and acidic residues" evidence="1">
    <location>
        <begin position="137"/>
        <end position="146"/>
    </location>
</feature>
<feature type="signal peptide" evidence="2">
    <location>
        <begin position="1"/>
        <end position="20"/>
    </location>
</feature>
<sequence>MKFSLFLGAMLWCCTATVSAQHAGHHGATAPPASFIASSDRPYASLADDAMAIMDDGMRRAPTTGDPAHDFMSMMIPHHQGAIDMAKAILVHSNDRELRNLAQGIIVEQQNEINVMRAWLQRYQAAHGARADSTNADTRKDSHATH</sequence>
<dbReference type="Pfam" id="PF03713">
    <property type="entry name" value="DUF305"/>
    <property type="match status" value="1"/>
</dbReference>
<dbReference type="Gene3D" id="1.20.1260.10">
    <property type="match status" value="1"/>
</dbReference>
<comment type="caution">
    <text evidence="4">The sequence shown here is derived from an EMBL/GenBank/DDBJ whole genome shotgun (WGS) entry which is preliminary data.</text>
</comment>
<dbReference type="InterPro" id="IPR005183">
    <property type="entry name" value="DUF305_CopM-like"/>
</dbReference>
<name>A0A7W9X3R1_9BURK</name>